<feature type="compositionally biased region" description="Low complexity" evidence="2">
    <location>
        <begin position="309"/>
        <end position="345"/>
    </location>
</feature>
<organism evidence="4 5">
    <name type="scientific">Micromonospora echinospora</name>
    <name type="common">Micromonospora purpurea</name>
    <dbReference type="NCBI Taxonomy" id="1877"/>
    <lineage>
        <taxon>Bacteria</taxon>
        <taxon>Bacillati</taxon>
        <taxon>Actinomycetota</taxon>
        <taxon>Actinomycetes</taxon>
        <taxon>Micromonosporales</taxon>
        <taxon>Micromonosporaceae</taxon>
        <taxon>Micromonospora</taxon>
    </lineage>
</organism>
<accession>A0A1C4Y973</accession>
<dbReference type="InterPro" id="IPR007527">
    <property type="entry name" value="Znf_SWIM"/>
</dbReference>
<gene>
    <name evidence="4" type="ORF">GA0070618_3703</name>
</gene>
<keyword evidence="5" id="KW-1185">Reference proteome</keyword>
<dbReference type="PANTHER" id="PTHR38133">
    <property type="entry name" value="SLR1429 PROTEIN"/>
    <property type="match status" value="1"/>
</dbReference>
<evidence type="ECO:0000313" key="4">
    <source>
        <dbReference type="EMBL" id="SCF17220.1"/>
    </source>
</evidence>
<protein>
    <submittedName>
        <fullName evidence="4">Uncharacterized conserved protein, contains Zn finger domain</fullName>
    </submittedName>
</protein>
<feature type="region of interest" description="Disordered" evidence="2">
    <location>
        <begin position="309"/>
        <end position="398"/>
    </location>
</feature>
<feature type="domain" description="SWIM-type" evidence="3">
    <location>
        <begin position="138"/>
        <end position="169"/>
    </location>
</feature>
<feature type="compositionally biased region" description="Low complexity" evidence="2">
    <location>
        <begin position="353"/>
        <end position="362"/>
    </location>
</feature>
<sequence>MSPAERRFADYGPPRRVTGGLRARSSRGAIGQSWWSRRFVEVLESFALGTRLTRGRAYARAGQVLALDVAPGAVTAVVQGSRPRPYQVRIELARFPEPVWTRLEEALAAQAFFSARLLAGDLPGELEELFTSVGAPLFPAGVGELDQHCSCPDVAVPCKHLAATFYLLAEAFDADPFRLLHWRGRSRAELLDRLRALRGAATSHPGPATTAPVGTSTGPGGGRPAAEPTTGSAAPRAAGAGRVLGDLPDPPLVDQVDRFWLPPVPLPERPPTLATEPELVLRQLGPPDSALGGPGLTERLRRAYRRFGTTEAGTTEAGTFEAGTFEAGTTDDSTFGAGTFEAGTTDDSASEAGTTDDGTTGDSAIHGGTTDSGVVGAGPVGPSGSGPSGADSAEDGRE</sequence>
<feature type="compositionally biased region" description="Gly residues" evidence="2">
    <location>
        <begin position="375"/>
        <end position="387"/>
    </location>
</feature>
<feature type="compositionally biased region" description="Low complexity" evidence="2">
    <location>
        <begin position="228"/>
        <end position="247"/>
    </location>
</feature>
<dbReference type="PANTHER" id="PTHR38133:SF1">
    <property type="entry name" value="SLR1429 PROTEIN"/>
    <property type="match status" value="1"/>
</dbReference>
<name>A0A1C4Y973_MICEC</name>
<dbReference type="PROSITE" id="PS50966">
    <property type="entry name" value="ZF_SWIM"/>
    <property type="match status" value="1"/>
</dbReference>
<dbReference type="GO" id="GO:0008270">
    <property type="term" value="F:zinc ion binding"/>
    <property type="evidence" value="ECO:0007669"/>
    <property type="project" value="UniProtKB-KW"/>
</dbReference>
<dbReference type="AlphaFoldDB" id="A0A1C4Y973"/>
<dbReference type="Pfam" id="PF04434">
    <property type="entry name" value="SWIM"/>
    <property type="match status" value="1"/>
</dbReference>
<evidence type="ECO:0000256" key="1">
    <source>
        <dbReference type="PROSITE-ProRule" id="PRU00325"/>
    </source>
</evidence>
<keyword evidence="1" id="KW-0862">Zinc</keyword>
<evidence type="ECO:0000259" key="3">
    <source>
        <dbReference type="PROSITE" id="PS50966"/>
    </source>
</evidence>
<proteinExistence type="predicted"/>
<dbReference type="InParanoid" id="A0A1C4Y973"/>
<evidence type="ECO:0000256" key="2">
    <source>
        <dbReference type="SAM" id="MobiDB-lite"/>
    </source>
</evidence>
<reference evidence="5" key="1">
    <citation type="submission" date="2016-06" db="EMBL/GenBank/DDBJ databases">
        <authorList>
            <person name="Varghese N."/>
            <person name="Submissions Spin"/>
        </authorList>
    </citation>
    <scope>NUCLEOTIDE SEQUENCE [LARGE SCALE GENOMIC DNA]</scope>
    <source>
        <strain evidence="5">DSM 43816</strain>
    </source>
</reference>
<dbReference type="OrthoDB" id="188274at2"/>
<feature type="region of interest" description="Disordered" evidence="2">
    <location>
        <begin position="201"/>
        <end position="248"/>
    </location>
</feature>
<keyword evidence="1" id="KW-0479">Metal-binding</keyword>
<dbReference type="EMBL" id="LT607413">
    <property type="protein sequence ID" value="SCF17220.1"/>
    <property type="molecule type" value="Genomic_DNA"/>
</dbReference>
<evidence type="ECO:0000313" key="5">
    <source>
        <dbReference type="Proteomes" id="UP000198253"/>
    </source>
</evidence>
<keyword evidence="1" id="KW-0863">Zinc-finger</keyword>
<dbReference type="Proteomes" id="UP000198253">
    <property type="component" value="Chromosome I"/>
</dbReference>